<dbReference type="InterPro" id="IPR026455">
    <property type="entry name" value="GRASP_w_spasm"/>
</dbReference>
<dbReference type="AlphaFoldDB" id="A0A3S0Q7S1"/>
<evidence type="ECO:0000313" key="2">
    <source>
        <dbReference type="Proteomes" id="UP000280825"/>
    </source>
</evidence>
<name>A0A3S0Q7S1_9FLAO</name>
<keyword evidence="2" id="KW-1185">Reference proteome</keyword>
<dbReference type="NCBIfam" id="TIGR04192">
    <property type="entry name" value="GRASP_w_spasm"/>
    <property type="match status" value="1"/>
</dbReference>
<dbReference type="Gene3D" id="3.30.470.20">
    <property type="entry name" value="ATP-grasp fold, B domain"/>
    <property type="match status" value="1"/>
</dbReference>
<dbReference type="RefSeq" id="WP_126562466.1">
    <property type="nucleotide sequence ID" value="NZ_RYDJ01000013.1"/>
</dbReference>
<sequence>MILIFSINQELTTTEVARWLTLMNKKFIRINENEVFDIKVYQKRIFLESQKNSFFLDEVSSVWYRRKGLKFKNLRYINKAINLYMDETQHWLQDYVMTILESKRHINKQSTKNVNKLTVLDRARECGLDVPKYFLAENTNDVVLNETIIKSITQNVIIENIDKDRDGIMYTNVVDKLENENFFISFFQEKIEKDFEIRSFYLDGKIWSFAIFSQKDEQTKIDFRRYNLKNPNRNVSYNLPIEIEKKIHILMKSLDLNCGSLDFLKNVDKYYFLEVNPVGQFSGLSAKCNYSLERELASYL</sequence>
<accession>A0A3S0Q7S1</accession>
<gene>
    <name evidence="1" type="primary">gwsG</name>
    <name evidence="1" type="ORF">EKL98_11245</name>
</gene>
<organism evidence="1 2">
    <name type="scientific">Flavobacterium bomense</name>
    <dbReference type="NCBI Taxonomy" id="2497483"/>
    <lineage>
        <taxon>Bacteria</taxon>
        <taxon>Pseudomonadati</taxon>
        <taxon>Bacteroidota</taxon>
        <taxon>Flavobacteriia</taxon>
        <taxon>Flavobacteriales</taxon>
        <taxon>Flavobacteriaceae</taxon>
        <taxon>Flavobacterium</taxon>
    </lineage>
</organism>
<evidence type="ECO:0000313" key="1">
    <source>
        <dbReference type="EMBL" id="RTZ03562.1"/>
    </source>
</evidence>
<protein>
    <submittedName>
        <fullName evidence="1">Grasp-with-spasm system ATP-grasp peptide maturase</fullName>
    </submittedName>
</protein>
<proteinExistence type="predicted"/>
<reference evidence="1 2" key="1">
    <citation type="submission" date="2018-12" db="EMBL/GenBank/DDBJ databases">
        <title>Flavobacterium sp. nov., isolated from glacier ice.</title>
        <authorList>
            <person name="Liu Q."/>
            <person name="Xin Y.-H."/>
        </authorList>
    </citation>
    <scope>NUCLEOTIDE SEQUENCE [LARGE SCALE GENOMIC DNA]</scope>
    <source>
        <strain evidence="1 2">RB1N8</strain>
    </source>
</reference>
<dbReference type="EMBL" id="RYDJ01000013">
    <property type="protein sequence ID" value="RTZ03562.1"/>
    <property type="molecule type" value="Genomic_DNA"/>
</dbReference>
<dbReference type="SUPFAM" id="SSF56059">
    <property type="entry name" value="Glutathione synthetase ATP-binding domain-like"/>
    <property type="match status" value="1"/>
</dbReference>
<dbReference type="Proteomes" id="UP000280825">
    <property type="component" value="Unassembled WGS sequence"/>
</dbReference>
<comment type="caution">
    <text evidence="1">The sequence shown here is derived from an EMBL/GenBank/DDBJ whole genome shotgun (WGS) entry which is preliminary data.</text>
</comment>